<organism evidence="2 3">
    <name type="scientific">Culter alburnus</name>
    <name type="common">Topmouth culter</name>
    <dbReference type="NCBI Taxonomy" id="194366"/>
    <lineage>
        <taxon>Eukaryota</taxon>
        <taxon>Metazoa</taxon>
        <taxon>Chordata</taxon>
        <taxon>Craniata</taxon>
        <taxon>Vertebrata</taxon>
        <taxon>Euteleostomi</taxon>
        <taxon>Actinopterygii</taxon>
        <taxon>Neopterygii</taxon>
        <taxon>Teleostei</taxon>
        <taxon>Ostariophysi</taxon>
        <taxon>Cypriniformes</taxon>
        <taxon>Xenocyprididae</taxon>
        <taxon>Xenocypridinae</taxon>
        <taxon>Culter</taxon>
    </lineage>
</organism>
<evidence type="ECO:0000313" key="3">
    <source>
        <dbReference type="Proteomes" id="UP001479290"/>
    </source>
</evidence>
<gene>
    <name evidence="2" type="ORF">ABG768_011251</name>
</gene>
<evidence type="ECO:0000256" key="1">
    <source>
        <dbReference type="SAM" id="MobiDB-lite"/>
    </source>
</evidence>
<feature type="region of interest" description="Disordered" evidence="1">
    <location>
        <begin position="1"/>
        <end position="27"/>
    </location>
</feature>
<sequence>MQKIPTAATVSRDPAAAEINTTGDTETGDWRSGVCEAVFEIGACEVVVGAT</sequence>
<accession>A0AAW1ZFM9</accession>
<comment type="caution">
    <text evidence="2">The sequence shown here is derived from an EMBL/GenBank/DDBJ whole genome shotgun (WGS) entry which is preliminary data.</text>
</comment>
<protein>
    <submittedName>
        <fullName evidence="2">Uncharacterized protein</fullName>
    </submittedName>
</protein>
<dbReference type="EMBL" id="JAWDJR010000018">
    <property type="protein sequence ID" value="KAK9959174.1"/>
    <property type="molecule type" value="Genomic_DNA"/>
</dbReference>
<dbReference type="Proteomes" id="UP001479290">
    <property type="component" value="Unassembled WGS sequence"/>
</dbReference>
<keyword evidence="3" id="KW-1185">Reference proteome</keyword>
<evidence type="ECO:0000313" key="2">
    <source>
        <dbReference type="EMBL" id="KAK9959174.1"/>
    </source>
</evidence>
<reference evidence="2 3" key="1">
    <citation type="submission" date="2024-05" db="EMBL/GenBank/DDBJ databases">
        <title>A high-quality chromosomal-level genome assembly of Topmouth culter (Culter alburnus).</title>
        <authorList>
            <person name="Zhao H."/>
        </authorList>
    </citation>
    <scope>NUCLEOTIDE SEQUENCE [LARGE SCALE GENOMIC DNA]</scope>
    <source>
        <strain evidence="2">CATC2023</strain>
        <tissue evidence="2">Muscle</tissue>
    </source>
</reference>
<proteinExistence type="predicted"/>
<name>A0AAW1ZFM9_CULAL</name>
<dbReference type="AlphaFoldDB" id="A0AAW1ZFM9"/>
<feature type="non-terminal residue" evidence="2">
    <location>
        <position position="51"/>
    </location>
</feature>